<dbReference type="EMBL" id="BDQX01000187">
    <property type="protein sequence ID" value="GBG08979.1"/>
    <property type="molecule type" value="Genomic_DNA"/>
</dbReference>
<name>A0A2R5ETH3_9BACL</name>
<dbReference type="Proteomes" id="UP000245202">
    <property type="component" value="Unassembled WGS sequence"/>
</dbReference>
<protein>
    <submittedName>
        <fullName evidence="1">Uncharacterized protein</fullName>
    </submittedName>
</protein>
<comment type="caution">
    <text evidence="1">The sequence shown here is derived from an EMBL/GenBank/DDBJ whole genome shotgun (WGS) entry which is preliminary data.</text>
</comment>
<accession>A0A2R5ETH3</accession>
<gene>
    <name evidence="1" type="ORF">PAT3040_03597</name>
</gene>
<evidence type="ECO:0000313" key="1">
    <source>
        <dbReference type="EMBL" id="GBG08979.1"/>
    </source>
</evidence>
<organism evidence="1 2">
    <name type="scientific">Paenibacillus agaridevorans</name>
    <dbReference type="NCBI Taxonomy" id="171404"/>
    <lineage>
        <taxon>Bacteria</taxon>
        <taxon>Bacillati</taxon>
        <taxon>Bacillota</taxon>
        <taxon>Bacilli</taxon>
        <taxon>Bacillales</taxon>
        <taxon>Paenibacillaceae</taxon>
        <taxon>Paenibacillus</taxon>
    </lineage>
</organism>
<evidence type="ECO:0000313" key="2">
    <source>
        <dbReference type="Proteomes" id="UP000245202"/>
    </source>
</evidence>
<keyword evidence="2" id="KW-1185">Reference proteome</keyword>
<reference evidence="1 2" key="1">
    <citation type="submission" date="2017-08" db="EMBL/GenBank/DDBJ databases">
        <title>Substantial Increase in Enzyme Production by Combined Drug-Resistance Mutations in Paenibacillus agaridevorans.</title>
        <authorList>
            <person name="Tanaka Y."/>
            <person name="Funane K."/>
            <person name="Hosaka T."/>
            <person name="Shiwa Y."/>
            <person name="Fujita N."/>
            <person name="Miyazaki T."/>
            <person name="Yoshikawa H."/>
            <person name="Murakami K."/>
            <person name="Kasahara K."/>
            <person name="Inaoka T."/>
            <person name="Hiraga Y."/>
            <person name="Ochi K."/>
        </authorList>
    </citation>
    <scope>NUCLEOTIDE SEQUENCE [LARGE SCALE GENOMIC DNA]</scope>
    <source>
        <strain evidence="1 2">T-3040</strain>
    </source>
</reference>
<sequence length="84" mass="9621">MTPKALDCIKRCETLFLSNKKRSLLPEGTEEPWYHPNSNHVAYKTAVRDCSSPVNGGNRAALLTRNNIRPFKRMLRSELRQPVP</sequence>
<proteinExistence type="predicted"/>
<dbReference type="AlphaFoldDB" id="A0A2R5ETH3"/>